<accession>A0ABW0WD82</accession>
<proteinExistence type="predicted"/>
<sequence length="69" mass="7523">MSDSTPPAGLRARYFTRQGEGVQVVHNLRDATAYRELGYEETDEEAYNASLPDSADGPCLDHFADCQGG</sequence>
<reference evidence="2" key="1">
    <citation type="journal article" date="2019" name="Int. J. Syst. Evol. Microbiol.">
        <title>The Global Catalogue of Microorganisms (GCM) 10K type strain sequencing project: providing services to taxonomists for standard genome sequencing and annotation.</title>
        <authorList>
            <consortium name="The Broad Institute Genomics Platform"/>
            <consortium name="The Broad Institute Genome Sequencing Center for Infectious Disease"/>
            <person name="Wu L."/>
            <person name="Ma J."/>
        </authorList>
    </citation>
    <scope>NUCLEOTIDE SEQUENCE [LARGE SCALE GENOMIC DNA]</scope>
    <source>
        <strain evidence="2">KCTC 5701</strain>
    </source>
</reference>
<evidence type="ECO:0000313" key="2">
    <source>
        <dbReference type="Proteomes" id="UP001596065"/>
    </source>
</evidence>
<dbReference type="RefSeq" id="WP_344351954.1">
    <property type="nucleotide sequence ID" value="NZ_BAAASM010000054.1"/>
</dbReference>
<gene>
    <name evidence="1" type="ORF">ACFP3J_01910</name>
</gene>
<protein>
    <submittedName>
        <fullName evidence="1">Uncharacterized protein</fullName>
    </submittedName>
</protein>
<dbReference type="EMBL" id="JBHSOE010000002">
    <property type="protein sequence ID" value="MFC5654250.1"/>
    <property type="molecule type" value="Genomic_DNA"/>
</dbReference>
<evidence type="ECO:0000313" key="1">
    <source>
        <dbReference type="EMBL" id="MFC5654250.1"/>
    </source>
</evidence>
<keyword evidence="2" id="KW-1185">Reference proteome</keyword>
<organism evidence="1 2">
    <name type="scientific">Streptomyces nogalater</name>
    <dbReference type="NCBI Taxonomy" id="38314"/>
    <lineage>
        <taxon>Bacteria</taxon>
        <taxon>Bacillati</taxon>
        <taxon>Actinomycetota</taxon>
        <taxon>Actinomycetes</taxon>
        <taxon>Kitasatosporales</taxon>
        <taxon>Streptomycetaceae</taxon>
        <taxon>Streptomyces</taxon>
    </lineage>
</organism>
<comment type="caution">
    <text evidence="1">The sequence shown here is derived from an EMBL/GenBank/DDBJ whole genome shotgun (WGS) entry which is preliminary data.</text>
</comment>
<name>A0ABW0WD82_STRNO</name>
<dbReference type="Proteomes" id="UP001596065">
    <property type="component" value="Unassembled WGS sequence"/>
</dbReference>